<feature type="transmembrane region" description="Helical" evidence="6">
    <location>
        <begin position="243"/>
        <end position="263"/>
    </location>
</feature>
<evidence type="ECO:0000256" key="6">
    <source>
        <dbReference type="SAM" id="Phobius"/>
    </source>
</evidence>
<keyword evidence="3 6" id="KW-1133">Transmembrane helix</keyword>
<keyword evidence="9" id="KW-1185">Reference proteome</keyword>
<feature type="transmembrane region" description="Helical" evidence="6">
    <location>
        <begin position="491"/>
        <end position="512"/>
    </location>
</feature>
<evidence type="ECO:0000256" key="3">
    <source>
        <dbReference type="ARBA" id="ARBA00022989"/>
    </source>
</evidence>
<feature type="transmembrane region" description="Helical" evidence="6">
    <location>
        <begin position="134"/>
        <end position="152"/>
    </location>
</feature>
<dbReference type="InterPro" id="IPR005828">
    <property type="entry name" value="MFS_sugar_transport-like"/>
</dbReference>
<reference evidence="8 9" key="1">
    <citation type="journal article" date="2012" name="PLoS Pathog.">
        <title>Diverse lifestyles and strategies of plant pathogenesis encoded in the genomes of eighteen Dothideomycetes fungi.</title>
        <authorList>
            <person name="Ohm R.A."/>
            <person name="Feau N."/>
            <person name="Henrissat B."/>
            <person name="Schoch C.L."/>
            <person name="Horwitz B.A."/>
            <person name="Barry K.W."/>
            <person name="Condon B.J."/>
            <person name="Copeland A.C."/>
            <person name="Dhillon B."/>
            <person name="Glaser F."/>
            <person name="Hesse C.N."/>
            <person name="Kosti I."/>
            <person name="LaButti K."/>
            <person name="Lindquist E.A."/>
            <person name="Lucas S."/>
            <person name="Salamov A.A."/>
            <person name="Bradshaw R.E."/>
            <person name="Ciuffetti L."/>
            <person name="Hamelin R.C."/>
            <person name="Kema G.H.J."/>
            <person name="Lawrence C."/>
            <person name="Scott J.A."/>
            <person name="Spatafora J.W."/>
            <person name="Turgeon B.G."/>
            <person name="de Wit P.J.G.M."/>
            <person name="Zhong S."/>
            <person name="Goodwin S.B."/>
            <person name="Grigoriev I.V."/>
        </authorList>
    </citation>
    <scope>NUCLEOTIDE SEQUENCE [LARGE SCALE GENOMIC DNA]</scope>
    <source>
        <strain evidence="8 9">CIRAD86</strain>
    </source>
</reference>
<dbReference type="EMBL" id="KB446564">
    <property type="protein sequence ID" value="EME77811.1"/>
    <property type="molecule type" value="Genomic_DNA"/>
</dbReference>
<dbReference type="Proteomes" id="UP000016932">
    <property type="component" value="Unassembled WGS sequence"/>
</dbReference>
<dbReference type="PANTHER" id="PTHR24064">
    <property type="entry name" value="SOLUTE CARRIER FAMILY 22 MEMBER"/>
    <property type="match status" value="1"/>
</dbReference>
<feature type="compositionally biased region" description="Basic and acidic residues" evidence="5">
    <location>
        <begin position="283"/>
        <end position="292"/>
    </location>
</feature>
<dbReference type="PROSITE" id="PS50850">
    <property type="entry name" value="MFS"/>
    <property type="match status" value="1"/>
</dbReference>
<dbReference type="SUPFAM" id="SSF103473">
    <property type="entry name" value="MFS general substrate transporter"/>
    <property type="match status" value="1"/>
</dbReference>
<dbReference type="RefSeq" id="XP_007931312.1">
    <property type="nucleotide sequence ID" value="XM_007933121.1"/>
</dbReference>
<dbReference type="InterPro" id="IPR020846">
    <property type="entry name" value="MFS_dom"/>
</dbReference>
<feature type="transmembrane region" description="Helical" evidence="6">
    <location>
        <begin position="82"/>
        <end position="99"/>
    </location>
</feature>
<dbReference type="VEuPathDB" id="FungiDB:MYCFIDRAFT_57367"/>
<dbReference type="InterPro" id="IPR005829">
    <property type="entry name" value="Sugar_transporter_CS"/>
</dbReference>
<feature type="transmembrane region" description="Helical" evidence="6">
    <location>
        <begin position="524"/>
        <end position="547"/>
    </location>
</feature>
<gene>
    <name evidence="8" type="ORF">MYCFIDRAFT_57367</name>
</gene>
<feature type="transmembrane region" description="Helical" evidence="6">
    <location>
        <begin position="429"/>
        <end position="448"/>
    </location>
</feature>
<proteinExistence type="predicted"/>
<evidence type="ECO:0000256" key="2">
    <source>
        <dbReference type="ARBA" id="ARBA00022692"/>
    </source>
</evidence>
<feature type="region of interest" description="Disordered" evidence="5">
    <location>
        <begin position="283"/>
        <end position="311"/>
    </location>
</feature>
<dbReference type="PROSITE" id="PS00217">
    <property type="entry name" value="SUGAR_TRANSPORT_2"/>
    <property type="match status" value="1"/>
</dbReference>
<sequence length="585" mass="65532">MPSLGSAFFWPGKDPEATVAGFGRKRIVQQRNAFVKTLEESGFNWLVFMVAASGFFTDSYCSFPEVVESRRRRRSRRKQYNLFASNVILPALAFVYWDGTPHNQALAFNLATLVASAVGQLVFGIVADLYGRRSLYGIELVIVIFSTIGLLQCSPGFRDDQGNTTWDVSTWIIFWRTIMGFGIGAEYPLSATIAAEWSSTESRGRMLAAVFLMQPLGQLCAYGAGLTALRIFSYSKVDIDKLWRYVVGAGAFPTLLALGFRIYMPESGRFTYDVRKTGPKEEMMANDLRSDETSISPTNSREHSPERPARSARNQFRSVELWQYLYHEGNWTYLFGTSICWLLLDFAFYGLGFNNPATLAKLWSSGDLAFPGDAPWWLNSSDVLNQTISDVTHNMLHAIYTVSISSILGSILIIAIINHFDRKHMLTASFALLTTVLFAAFASFKTLFHNGDLHIVLIMFWVLISFLFSFGPNTLTFVIPAEIFPTKYRCTFYGTAAALGKIGAVLVQIVILQTPSILRPNSSSIRWLLFGFAFCMLAGAVVSHWCIPRVQKSPGLENIPLEEIPNRCSRSRDEVFAMESVDNDK</sequence>
<feature type="transmembrane region" description="Helical" evidence="6">
    <location>
        <begin position="207"/>
        <end position="231"/>
    </location>
</feature>
<protein>
    <recommendedName>
        <fullName evidence="7">Major facilitator superfamily (MFS) profile domain-containing protein</fullName>
    </recommendedName>
</protein>
<name>M3A084_PSEFD</name>
<evidence type="ECO:0000256" key="4">
    <source>
        <dbReference type="ARBA" id="ARBA00023136"/>
    </source>
</evidence>
<feature type="transmembrane region" description="Helical" evidence="6">
    <location>
        <begin position="398"/>
        <end position="417"/>
    </location>
</feature>
<dbReference type="OrthoDB" id="433512at2759"/>
<feature type="compositionally biased region" description="Basic and acidic residues" evidence="5">
    <location>
        <begin position="300"/>
        <end position="309"/>
    </location>
</feature>
<dbReference type="KEGG" id="pfj:MYCFIDRAFT_57367"/>
<dbReference type="Pfam" id="PF00083">
    <property type="entry name" value="Sugar_tr"/>
    <property type="match status" value="2"/>
</dbReference>
<comment type="subcellular location">
    <subcellularLocation>
        <location evidence="1">Membrane</location>
        <topology evidence="1">Multi-pass membrane protein</topology>
    </subcellularLocation>
</comment>
<dbReference type="Gene3D" id="1.20.1250.20">
    <property type="entry name" value="MFS general substrate transporter like domains"/>
    <property type="match status" value="2"/>
</dbReference>
<evidence type="ECO:0000256" key="1">
    <source>
        <dbReference type="ARBA" id="ARBA00004141"/>
    </source>
</evidence>
<dbReference type="STRING" id="383855.M3A084"/>
<evidence type="ECO:0000313" key="8">
    <source>
        <dbReference type="EMBL" id="EME77811.1"/>
    </source>
</evidence>
<accession>M3A084</accession>
<dbReference type="InterPro" id="IPR036259">
    <property type="entry name" value="MFS_trans_sf"/>
</dbReference>
<dbReference type="GO" id="GO:0022857">
    <property type="term" value="F:transmembrane transporter activity"/>
    <property type="evidence" value="ECO:0007669"/>
    <property type="project" value="InterPro"/>
</dbReference>
<feature type="transmembrane region" description="Helical" evidence="6">
    <location>
        <begin position="105"/>
        <end position="127"/>
    </location>
</feature>
<dbReference type="GeneID" id="19340368"/>
<keyword evidence="4 6" id="KW-0472">Membrane</keyword>
<feature type="transmembrane region" description="Helical" evidence="6">
    <location>
        <begin position="331"/>
        <end position="351"/>
    </location>
</feature>
<dbReference type="AlphaFoldDB" id="M3A084"/>
<keyword evidence="2 6" id="KW-0812">Transmembrane</keyword>
<feature type="domain" description="Major facilitator superfamily (MFS) profile" evidence="7">
    <location>
        <begin position="47"/>
        <end position="551"/>
    </location>
</feature>
<evidence type="ECO:0000259" key="7">
    <source>
        <dbReference type="PROSITE" id="PS50850"/>
    </source>
</evidence>
<organism evidence="8 9">
    <name type="scientific">Pseudocercospora fijiensis (strain CIRAD86)</name>
    <name type="common">Black leaf streak disease fungus</name>
    <name type="synonym">Mycosphaerella fijiensis</name>
    <dbReference type="NCBI Taxonomy" id="383855"/>
    <lineage>
        <taxon>Eukaryota</taxon>
        <taxon>Fungi</taxon>
        <taxon>Dikarya</taxon>
        <taxon>Ascomycota</taxon>
        <taxon>Pezizomycotina</taxon>
        <taxon>Dothideomycetes</taxon>
        <taxon>Dothideomycetidae</taxon>
        <taxon>Mycosphaerellales</taxon>
        <taxon>Mycosphaerellaceae</taxon>
        <taxon>Pseudocercospora</taxon>
    </lineage>
</organism>
<dbReference type="GO" id="GO:0016020">
    <property type="term" value="C:membrane"/>
    <property type="evidence" value="ECO:0007669"/>
    <property type="project" value="UniProtKB-SubCell"/>
</dbReference>
<feature type="transmembrane region" description="Helical" evidence="6">
    <location>
        <begin position="42"/>
        <end position="61"/>
    </location>
</feature>
<feature type="transmembrane region" description="Helical" evidence="6">
    <location>
        <begin position="172"/>
        <end position="195"/>
    </location>
</feature>
<feature type="transmembrane region" description="Helical" evidence="6">
    <location>
        <begin position="454"/>
        <end position="479"/>
    </location>
</feature>
<evidence type="ECO:0000313" key="9">
    <source>
        <dbReference type="Proteomes" id="UP000016932"/>
    </source>
</evidence>
<evidence type="ECO:0000256" key="5">
    <source>
        <dbReference type="SAM" id="MobiDB-lite"/>
    </source>
</evidence>
<dbReference type="eggNOG" id="KOG0252">
    <property type="taxonomic scope" value="Eukaryota"/>
</dbReference>
<dbReference type="HOGENOM" id="CLU_001265_46_14_1"/>